<keyword evidence="3" id="KW-0049">Antioxidant</keyword>
<evidence type="ECO:0000256" key="1">
    <source>
        <dbReference type="ARBA" id="ARBA00022559"/>
    </source>
</evidence>
<dbReference type="InterPro" id="IPR013766">
    <property type="entry name" value="Thioredoxin_domain"/>
</dbReference>
<comment type="catalytic activity">
    <reaction evidence="3">
        <text>a hydroperoxide + 2 glutathione = an alcohol + glutathione disulfide + H2O</text>
        <dbReference type="Rhea" id="RHEA:62632"/>
        <dbReference type="ChEBI" id="CHEBI:15377"/>
        <dbReference type="ChEBI" id="CHEBI:30879"/>
        <dbReference type="ChEBI" id="CHEBI:35924"/>
        <dbReference type="ChEBI" id="CHEBI:57925"/>
        <dbReference type="ChEBI" id="CHEBI:58297"/>
        <dbReference type="EC" id="1.11.1.27"/>
    </reaction>
</comment>
<comment type="similarity">
    <text evidence="3">Belongs to the peroxiredoxin family. Prx5 subfamily.</text>
</comment>
<keyword evidence="2 3" id="KW-0560">Oxidoreductase</keyword>
<evidence type="ECO:0000313" key="6">
    <source>
        <dbReference type="Proteomes" id="UP001046350"/>
    </source>
</evidence>
<comment type="function">
    <text evidence="3">Thiol-specific peroxidase that catalyzes the reduction of hydrogen peroxide and organic hydroperoxides to water and alcohols, respectively. Plays a role in cell protection against oxidative stress by detoxifying peroxides.</text>
</comment>
<dbReference type="PANTHER" id="PTHR10430:SF16">
    <property type="entry name" value="PEROXIREDOXIN-5, MITOCHONDRIAL"/>
    <property type="match status" value="1"/>
</dbReference>
<dbReference type="EMBL" id="CP077076">
    <property type="protein sequence ID" value="QXH49078.1"/>
    <property type="molecule type" value="Genomic_DNA"/>
</dbReference>
<accession>A0ABX8N018</accession>
<dbReference type="PROSITE" id="PS51352">
    <property type="entry name" value="THIOREDOXIN_2"/>
    <property type="match status" value="1"/>
</dbReference>
<sequence length="169" mass="17957">MIKVGEHLPDVTLYQYSGGEGGCPVGPQGFSVSERCKGRKVVIFALPGAFTPTCSERHVPGYLAQARELFNAGVDEILCVAVNDAFVMDAWGKTFPTQGLVQMISDGNCAFTDAMGLAQDSSARGMGRRSQRYALLVDDGVVRHLAVDAPGKFEASDAQSMLAVLQAQA</sequence>
<reference evidence="5" key="1">
    <citation type="journal article" date="2021" name="Microorganisms">
        <title>The Ever-Expanding Pseudomonas Genus: Description of 43 New Species and Partition of the Pseudomonas putida Group.</title>
        <authorList>
            <person name="Girard L."/>
            <person name="Lood C."/>
            <person name="Hofte M."/>
            <person name="Vandamme P."/>
            <person name="Rokni-Zadeh H."/>
            <person name="van Noort V."/>
            <person name="Lavigne R."/>
            <person name="De Mot R."/>
        </authorList>
    </citation>
    <scope>NUCLEOTIDE SEQUENCE</scope>
    <source>
        <strain evidence="5">COW40</strain>
    </source>
</reference>
<evidence type="ECO:0000313" key="5">
    <source>
        <dbReference type="EMBL" id="QXH49078.1"/>
    </source>
</evidence>
<keyword evidence="6" id="KW-1185">Reference proteome</keyword>
<dbReference type="PANTHER" id="PTHR10430">
    <property type="entry name" value="PEROXIREDOXIN"/>
    <property type="match status" value="1"/>
</dbReference>
<dbReference type="CDD" id="cd03013">
    <property type="entry name" value="PRX5_like"/>
    <property type="match status" value="1"/>
</dbReference>
<dbReference type="Pfam" id="PF08534">
    <property type="entry name" value="Redoxin"/>
    <property type="match status" value="1"/>
</dbReference>
<keyword evidence="1 3" id="KW-0575">Peroxidase</keyword>
<evidence type="ECO:0000256" key="3">
    <source>
        <dbReference type="RuleBase" id="RU366011"/>
    </source>
</evidence>
<evidence type="ECO:0000259" key="4">
    <source>
        <dbReference type="PROSITE" id="PS51352"/>
    </source>
</evidence>
<evidence type="ECO:0000256" key="2">
    <source>
        <dbReference type="ARBA" id="ARBA00023002"/>
    </source>
</evidence>
<protein>
    <recommendedName>
        <fullName evidence="3">Glutathione-dependent peroxiredoxin</fullName>
        <ecNumber evidence="3">1.11.1.27</ecNumber>
    </recommendedName>
</protein>
<dbReference type="Proteomes" id="UP001046350">
    <property type="component" value="Chromosome"/>
</dbReference>
<proteinExistence type="inferred from homology"/>
<keyword evidence="3" id="KW-0676">Redox-active center</keyword>
<gene>
    <name evidence="5" type="ORF">KSS94_14000</name>
</gene>
<organism evidence="5 6">
    <name type="scientific">Pseudomonas fakonensis</name>
    <dbReference type="NCBI Taxonomy" id="2842355"/>
    <lineage>
        <taxon>Bacteria</taxon>
        <taxon>Pseudomonadati</taxon>
        <taxon>Pseudomonadota</taxon>
        <taxon>Gammaproteobacteria</taxon>
        <taxon>Pseudomonadales</taxon>
        <taxon>Pseudomonadaceae</taxon>
        <taxon>Pseudomonas</taxon>
    </lineage>
</organism>
<dbReference type="InterPro" id="IPR013740">
    <property type="entry name" value="Redoxin"/>
</dbReference>
<feature type="domain" description="Thioredoxin" evidence="4">
    <location>
        <begin position="2"/>
        <end position="169"/>
    </location>
</feature>
<name>A0ABX8N018_9PSED</name>
<dbReference type="InterPro" id="IPR037944">
    <property type="entry name" value="PRX5-like"/>
</dbReference>
<dbReference type="EC" id="1.11.1.27" evidence="3"/>
<dbReference type="RefSeq" id="WP_217838702.1">
    <property type="nucleotide sequence ID" value="NZ_CP077076.1"/>
</dbReference>